<evidence type="ECO:0000259" key="1">
    <source>
        <dbReference type="Pfam" id="PF19569"/>
    </source>
</evidence>
<dbReference type="SUPFAM" id="SSF55961">
    <property type="entry name" value="Bet v1-like"/>
    <property type="match status" value="1"/>
</dbReference>
<comment type="caution">
    <text evidence="2">The sequence shown here is derived from an EMBL/GenBank/DDBJ whole genome shotgun (WGS) entry which is preliminary data.</text>
</comment>
<organism evidence="2 3">
    <name type="scientific">Candidatus Gallibacteroides avistercoris</name>
    <dbReference type="NCBI Taxonomy" id="2840833"/>
    <lineage>
        <taxon>Bacteria</taxon>
        <taxon>Pseudomonadati</taxon>
        <taxon>Bacteroidota</taxon>
        <taxon>Bacteroidia</taxon>
        <taxon>Bacteroidales</taxon>
        <taxon>Bacteroidaceae</taxon>
        <taxon>Bacteroidaceae incertae sedis</taxon>
        <taxon>Candidatus Gallibacteroides</taxon>
    </lineage>
</organism>
<name>A0A9D1SDB5_9BACT</name>
<proteinExistence type="predicted"/>
<feature type="domain" description="START-like" evidence="1">
    <location>
        <begin position="2"/>
        <end position="128"/>
    </location>
</feature>
<reference evidence="2" key="2">
    <citation type="journal article" date="2021" name="PeerJ">
        <title>Extensive microbial diversity within the chicken gut microbiome revealed by metagenomics and culture.</title>
        <authorList>
            <person name="Gilroy R."/>
            <person name="Ravi A."/>
            <person name="Getino M."/>
            <person name="Pursley I."/>
            <person name="Horton D.L."/>
            <person name="Alikhan N.F."/>
            <person name="Baker D."/>
            <person name="Gharbi K."/>
            <person name="Hall N."/>
            <person name="Watson M."/>
            <person name="Adriaenssens E.M."/>
            <person name="Foster-Nyarko E."/>
            <person name="Jarju S."/>
            <person name="Secka A."/>
            <person name="Antonio M."/>
            <person name="Oren A."/>
            <person name="Chaudhuri R.R."/>
            <person name="La Ragione R."/>
            <person name="Hildebrand F."/>
            <person name="Pallen M.J."/>
        </authorList>
    </citation>
    <scope>NUCLEOTIDE SEQUENCE</scope>
    <source>
        <strain evidence="2">CHK158-818</strain>
    </source>
</reference>
<dbReference type="Gene3D" id="3.30.530.20">
    <property type="match status" value="1"/>
</dbReference>
<dbReference type="EMBL" id="DVNA01000144">
    <property type="protein sequence ID" value="HIU55418.1"/>
    <property type="molecule type" value="Genomic_DNA"/>
</dbReference>
<dbReference type="Proteomes" id="UP000824112">
    <property type="component" value="Unassembled WGS sequence"/>
</dbReference>
<sequence>MKKEKYSIEYILGRISAPVLWPYLSTANGLSEWFADKVESKGKDFVFIWSKVPQEAQLMTQRQGVFVRFHWKEDVEENCKAFFEFRIDQTELTDDITLIISDFAYPDEREESISLWNQQISSLKRLLGF</sequence>
<dbReference type="AlphaFoldDB" id="A0A9D1SDB5"/>
<evidence type="ECO:0000313" key="3">
    <source>
        <dbReference type="Proteomes" id="UP000824112"/>
    </source>
</evidence>
<reference evidence="2" key="1">
    <citation type="submission" date="2020-10" db="EMBL/GenBank/DDBJ databases">
        <authorList>
            <person name="Gilroy R."/>
        </authorList>
    </citation>
    <scope>NUCLEOTIDE SEQUENCE</scope>
    <source>
        <strain evidence="2">CHK158-818</strain>
    </source>
</reference>
<gene>
    <name evidence="2" type="ORF">IAB03_06400</name>
</gene>
<protein>
    <recommendedName>
        <fullName evidence="1">START-like domain-containing protein</fullName>
    </recommendedName>
</protein>
<dbReference type="InterPro" id="IPR023393">
    <property type="entry name" value="START-like_dom_sf"/>
</dbReference>
<evidence type="ECO:0000313" key="2">
    <source>
        <dbReference type="EMBL" id="HIU55418.1"/>
    </source>
</evidence>
<dbReference type="Pfam" id="PF19569">
    <property type="entry name" value="START_2"/>
    <property type="match status" value="1"/>
</dbReference>
<accession>A0A9D1SDB5</accession>
<dbReference type="InterPro" id="IPR045736">
    <property type="entry name" value="START_2"/>
</dbReference>